<evidence type="ECO:0000313" key="2">
    <source>
        <dbReference type="EMBL" id="ANW98086.1"/>
    </source>
</evidence>
<dbReference type="SUPFAM" id="SSF53639">
    <property type="entry name" value="AraD/HMP-PK domain-like"/>
    <property type="match status" value="1"/>
</dbReference>
<reference evidence="2 3" key="1">
    <citation type="submission" date="2016-02" db="EMBL/GenBank/DDBJ databases">
        <title>Comparison of Clostridium stercorarium subspecies using comparative genomics and transcriptomics.</title>
        <authorList>
            <person name="Schellenberg J."/>
            <person name="Thallinger G."/>
            <person name="Levin D.B."/>
            <person name="Zhang X."/>
            <person name="Alvare G."/>
            <person name="Fristensky B."/>
            <person name="Sparling R."/>
        </authorList>
    </citation>
    <scope>NUCLEOTIDE SEQUENCE [LARGE SCALE GENOMIC DNA]</scope>
    <source>
        <strain evidence="2 3">DSM 2910</strain>
    </source>
</reference>
<name>A0A1B1YBE8_THEST</name>
<dbReference type="AlphaFoldDB" id="A0A1B1YBE8"/>
<dbReference type="Proteomes" id="UP000092971">
    <property type="component" value="Chromosome"/>
</dbReference>
<dbReference type="Pfam" id="PF00596">
    <property type="entry name" value="Aldolase_II"/>
    <property type="match status" value="1"/>
</dbReference>
<dbReference type="SMART" id="SM01007">
    <property type="entry name" value="Aldolase_II"/>
    <property type="match status" value="1"/>
</dbReference>
<dbReference type="EMBL" id="CP014672">
    <property type="protein sequence ID" value="ANW98086.1"/>
    <property type="molecule type" value="Genomic_DNA"/>
</dbReference>
<dbReference type="InterPro" id="IPR036409">
    <property type="entry name" value="Aldolase_II/adducin_N_sf"/>
</dbReference>
<feature type="domain" description="Class II aldolase/adducin N-terminal" evidence="1">
    <location>
        <begin position="8"/>
        <end position="215"/>
    </location>
</feature>
<sequence>MYSEGLKDLVRISQAAGKSPDLVQGGGGNTSVKLDDALMAVKASGYKLKEITTTDGFVVVNYKNIKEYHENVDLSKNTDYEKESGEFVRANVVPVEGLKPLRPSVEAGFHSVLLKYVIHTHPVYSNIICCCESGQELAEKIFAHRKYGFVWIPYINPGFMLTLAIMKEVKKHISDKGFFPQVIFMENHGLVVTADTADECIGLHEDVLDTIRDYFNITEPFPEVAIEPLPDGTFRSRTGYLQEYFKGRNVSASFFDETILYPDQMVYLGGNISVNGTENKMNINTETGEIIYRTGEKEALTMEETLMGFIYVVENIRKNNLKIKTMGEREADFIRNWESEKYRKSLLK</sequence>
<evidence type="ECO:0000259" key="1">
    <source>
        <dbReference type="SMART" id="SM01007"/>
    </source>
</evidence>
<protein>
    <submittedName>
        <fullName evidence="2">Aldolase</fullName>
    </submittedName>
</protein>
<dbReference type="Gene3D" id="3.40.225.10">
    <property type="entry name" value="Class II aldolase/adducin N-terminal domain"/>
    <property type="match status" value="1"/>
</dbReference>
<proteinExistence type="predicted"/>
<gene>
    <name evidence="2" type="ORF">CSTERTH_03025</name>
</gene>
<dbReference type="RefSeq" id="WP_015358361.1">
    <property type="nucleotide sequence ID" value="NZ_CP014672.1"/>
</dbReference>
<organism evidence="2 3">
    <name type="scientific">Thermoclostridium stercorarium subsp. thermolacticum DSM 2910</name>
    <dbReference type="NCBI Taxonomy" id="1121336"/>
    <lineage>
        <taxon>Bacteria</taxon>
        <taxon>Bacillati</taxon>
        <taxon>Bacillota</taxon>
        <taxon>Clostridia</taxon>
        <taxon>Eubacteriales</taxon>
        <taxon>Oscillospiraceae</taxon>
        <taxon>Thermoclostridium</taxon>
    </lineage>
</organism>
<evidence type="ECO:0000313" key="3">
    <source>
        <dbReference type="Proteomes" id="UP000092971"/>
    </source>
</evidence>
<accession>A0A1B1YBE8</accession>
<dbReference type="OrthoDB" id="9774430at2"/>
<dbReference type="InterPro" id="IPR001303">
    <property type="entry name" value="Aldolase_II/adducin_N"/>
</dbReference>